<protein>
    <submittedName>
        <fullName evidence="1">Uncharacterized protein</fullName>
    </submittedName>
</protein>
<sequence length="48" mass="5589">MAMNLVNRESCFEFSIYCRCAPSVVDLLELGLRWHSLLLLKVPIKHEL</sequence>
<name>A0A0A9FU52_ARUDO</name>
<reference evidence="1" key="1">
    <citation type="submission" date="2014-09" db="EMBL/GenBank/DDBJ databases">
        <authorList>
            <person name="Magalhaes I.L.F."/>
            <person name="Oliveira U."/>
            <person name="Santos F.R."/>
            <person name="Vidigal T.H.D.A."/>
            <person name="Brescovit A.D."/>
            <person name="Santos A.J."/>
        </authorList>
    </citation>
    <scope>NUCLEOTIDE SEQUENCE</scope>
    <source>
        <tissue evidence="1">Shoot tissue taken approximately 20 cm above the soil surface</tissue>
    </source>
</reference>
<proteinExistence type="predicted"/>
<dbReference type="EMBL" id="GBRH01183132">
    <property type="protein sequence ID" value="JAE14764.1"/>
    <property type="molecule type" value="Transcribed_RNA"/>
</dbReference>
<reference evidence="1" key="2">
    <citation type="journal article" date="2015" name="Data Brief">
        <title>Shoot transcriptome of the giant reed, Arundo donax.</title>
        <authorList>
            <person name="Barrero R.A."/>
            <person name="Guerrero F.D."/>
            <person name="Moolhuijzen P."/>
            <person name="Goolsby J.A."/>
            <person name="Tidwell J."/>
            <person name="Bellgard S.E."/>
            <person name="Bellgard M.I."/>
        </authorList>
    </citation>
    <scope>NUCLEOTIDE SEQUENCE</scope>
    <source>
        <tissue evidence="1">Shoot tissue taken approximately 20 cm above the soil surface</tissue>
    </source>
</reference>
<evidence type="ECO:0000313" key="1">
    <source>
        <dbReference type="EMBL" id="JAE14764.1"/>
    </source>
</evidence>
<organism evidence="1">
    <name type="scientific">Arundo donax</name>
    <name type="common">Giant reed</name>
    <name type="synonym">Donax arundinaceus</name>
    <dbReference type="NCBI Taxonomy" id="35708"/>
    <lineage>
        <taxon>Eukaryota</taxon>
        <taxon>Viridiplantae</taxon>
        <taxon>Streptophyta</taxon>
        <taxon>Embryophyta</taxon>
        <taxon>Tracheophyta</taxon>
        <taxon>Spermatophyta</taxon>
        <taxon>Magnoliopsida</taxon>
        <taxon>Liliopsida</taxon>
        <taxon>Poales</taxon>
        <taxon>Poaceae</taxon>
        <taxon>PACMAD clade</taxon>
        <taxon>Arundinoideae</taxon>
        <taxon>Arundineae</taxon>
        <taxon>Arundo</taxon>
    </lineage>
</organism>
<accession>A0A0A9FU52</accession>
<dbReference type="AlphaFoldDB" id="A0A0A9FU52"/>